<keyword evidence="7" id="KW-0805">Transcription regulation</keyword>
<dbReference type="Pfam" id="PF00096">
    <property type="entry name" value="zf-C2H2"/>
    <property type="match status" value="6"/>
</dbReference>
<comment type="similarity">
    <text evidence="2">Belongs to the krueppel C2H2-type zinc-finger protein family.</text>
</comment>
<evidence type="ECO:0000256" key="10">
    <source>
        <dbReference type="ARBA" id="ARBA00023242"/>
    </source>
</evidence>
<dbReference type="GeneID" id="107268171"/>
<keyword evidence="3" id="KW-0479">Metal-binding</keyword>
<feature type="region of interest" description="Disordered" evidence="12">
    <location>
        <begin position="637"/>
        <end position="675"/>
    </location>
</feature>
<dbReference type="PROSITE" id="PS50157">
    <property type="entry name" value="ZINC_FINGER_C2H2_2"/>
    <property type="match status" value="8"/>
</dbReference>
<gene>
    <name evidence="16" type="primary">LOC107268171</name>
</gene>
<name>A0AAJ7FKF4_CEPCN</name>
<feature type="region of interest" description="Disordered" evidence="12">
    <location>
        <begin position="165"/>
        <end position="220"/>
    </location>
</feature>
<dbReference type="InterPro" id="IPR001841">
    <property type="entry name" value="Znf_RING"/>
</dbReference>
<dbReference type="InterPro" id="IPR013087">
    <property type="entry name" value="Znf_C2H2_type"/>
</dbReference>
<dbReference type="AlphaFoldDB" id="A0AAJ7FKF4"/>
<evidence type="ECO:0000313" key="16">
    <source>
        <dbReference type="RefSeq" id="XP_015596142.1"/>
    </source>
</evidence>
<protein>
    <submittedName>
        <fullName evidence="16">Zinc finger protein 394</fullName>
    </submittedName>
</protein>
<feature type="domain" description="C2H2-type" evidence="14">
    <location>
        <begin position="313"/>
        <end position="340"/>
    </location>
</feature>
<evidence type="ECO:0000256" key="12">
    <source>
        <dbReference type="SAM" id="MobiDB-lite"/>
    </source>
</evidence>
<keyword evidence="6" id="KW-0862">Zinc</keyword>
<accession>A0AAJ7FKF4</accession>
<dbReference type="GO" id="GO:0003677">
    <property type="term" value="F:DNA binding"/>
    <property type="evidence" value="ECO:0007669"/>
    <property type="project" value="UniProtKB-KW"/>
</dbReference>
<keyword evidence="5 11" id="KW-0863">Zinc-finger</keyword>
<evidence type="ECO:0000256" key="7">
    <source>
        <dbReference type="ARBA" id="ARBA00023015"/>
    </source>
</evidence>
<sequence>MMGEECPNCRQLTNASFSRLVKDTCGHTKCRMCLVYEEQGCKACQNEHQIKTIGNFDYPPATAQLSGDTTSPDKETTIVNEEVILPLELVINKLPDPFEIESSETIINPLIEESIHIDRLSIHKEMPNICESISNNNGNTHDTTILHIPKMEPLELISSIRTHLEESTDQPKGNDLSDVSKPEARTSESENVKVDSNYPSKEKAPKNKKQRKYPDRSHISVIPGSPEKYKCGVCGKIFRNKKGKCYHDACVTGIKPYQCTICDKSFVKRSHFEYHERVHSGYKPYKCTLCDKAFPQKNKLNRHMYSHNKEKQFICTKCGKGYSKRDDLRNHLNLHAGLAPYSCKVCGKSFRMLTNLKRHMHTHSSERPHVCEQCGKSFKDKSLLVRHKRTHGKDRPFSCAHCVRVFLSKSELRRHLAVHSDDKPFSCEFCNTVFRRKDNLNRHIRHHHSEDSNYDSTAKEQCKLPEKEAKPIKPKQTCVAKQKQKPKSKPRIALVSLPKSPAKISVVYVNSRDQINSRLDSMGNITPIIRTTGEVSNAVPVINGPISIKKLEEKRDTPKKTLTYMEPMPLAEAVVINRRIEEKLYSQNVPNHHYFFRNCSTLVDRQLPIHKLSPVRPNLLVKSPSYNKTSFPEKLSFETSVASRRPNAQNQSNSQKQSQSNSNEIVQQQNTTKDSITSIQEAGSKHTLLKKRVIQELEEGAINIGQGYSAVTDLKKSSSKTIQAERANCVSTITKRMCQAGNHEMGSTKINLADDKVSSITKVSEIHWRRRTSEILKPCTDYSKQTED</sequence>
<dbReference type="FunFam" id="3.30.160.60:FF:000045">
    <property type="entry name" value="ZFP69 zinc finger protein B"/>
    <property type="match status" value="1"/>
</dbReference>
<evidence type="ECO:0000256" key="1">
    <source>
        <dbReference type="ARBA" id="ARBA00004123"/>
    </source>
</evidence>
<proteinExistence type="inferred from homology"/>
<dbReference type="PROSITE" id="PS50089">
    <property type="entry name" value="ZF_RING_2"/>
    <property type="match status" value="1"/>
</dbReference>
<dbReference type="SUPFAM" id="SSF57667">
    <property type="entry name" value="beta-beta-alpha zinc fingers"/>
    <property type="match status" value="5"/>
</dbReference>
<dbReference type="GO" id="GO:0005634">
    <property type="term" value="C:nucleus"/>
    <property type="evidence" value="ECO:0007669"/>
    <property type="project" value="UniProtKB-SubCell"/>
</dbReference>
<dbReference type="PANTHER" id="PTHR24394:SF48">
    <property type="entry name" value="ZINC FINGER PROTEIN 771"/>
    <property type="match status" value="1"/>
</dbReference>
<organism evidence="15 16">
    <name type="scientific">Cephus cinctus</name>
    <name type="common">Wheat stem sawfly</name>
    <dbReference type="NCBI Taxonomy" id="211228"/>
    <lineage>
        <taxon>Eukaryota</taxon>
        <taxon>Metazoa</taxon>
        <taxon>Ecdysozoa</taxon>
        <taxon>Arthropoda</taxon>
        <taxon>Hexapoda</taxon>
        <taxon>Insecta</taxon>
        <taxon>Pterygota</taxon>
        <taxon>Neoptera</taxon>
        <taxon>Endopterygota</taxon>
        <taxon>Hymenoptera</taxon>
        <taxon>Cephoidea</taxon>
        <taxon>Cephidae</taxon>
        <taxon>Cephus</taxon>
    </lineage>
</organism>
<evidence type="ECO:0000256" key="11">
    <source>
        <dbReference type="PROSITE-ProRule" id="PRU00042"/>
    </source>
</evidence>
<feature type="domain" description="C2H2-type" evidence="14">
    <location>
        <begin position="369"/>
        <end position="396"/>
    </location>
</feature>
<feature type="domain" description="C2H2-type" evidence="14">
    <location>
        <begin position="425"/>
        <end position="452"/>
    </location>
</feature>
<evidence type="ECO:0000313" key="15">
    <source>
        <dbReference type="Proteomes" id="UP000694920"/>
    </source>
</evidence>
<dbReference type="RefSeq" id="XP_015596142.1">
    <property type="nucleotide sequence ID" value="XM_015740656.2"/>
</dbReference>
<evidence type="ECO:0000256" key="6">
    <source>
        <dbReference type="ARBA" id="ARBA00022833"/>
    </source>
</evidence>
<feature type="compositionally biased region" description="Polar residues" evidence="12">
    <location>
        <begin position="664"/>
        <end position="675"/>
    </location>
</feature>
<comment type="subcellular location">
    <subcellularLocation>
        <location evidence="1">Nucleus</location>
    </subcellularLocation>
</comment>
<dbReference type="GO" id="GO:0000981">
    <property type="term" value="F:DNA-binding transcription factor activity, RNA polymerase II-specific"/>
    <property type="evidence" value="ECO:0007669"/>
    <property type="project" value="TreeGrafter"/>
</dbReference>
<dbReference type="FunFam" id="3.30.160.60:FF:000761">
    <property type="entry name" value="Zinc finger protein 449"/>
    <property type="match status" value="1"/>
</dbReference>
<evidence type="ECO:0000259" key="14">
    <source>
        <dbReference type="PROSITE" id="PS50157"/>
    </source>
</evidence>
<dbReference type="Gene3D" id="3.30.160.60">
    <property type="entry name" value="Classic Zinc Finger"/>
    <property type="match status" value="7"/>
</dbReference>
<dbReference type="FunFam" id="3.30.160.60:FF:000065">
    <property type="entry name" value="B-cell CLL/lymphoma 6, member B"/>
    <property type="match status" value="1"/>
</dbReference>
<dbReference type="InterPro" id="IPR036236">
    <property type="entry name" value="Znf_C2H2_sf"/>
</dbReference>
<dbReference type="FunFam" id="3.30.160.60:FF:000100">
    <property type="entry name" value="Zinc finger 45-like"/>
    <property type="match status" value="1"/>
</dbReference>
<evidence type="ECO:0000256" key="4">
    <source>
        <dbReference type="ARBA" id="ARBA00022737"/>
    </source>
</evidence>
<keyword evidence="4" id="KW-0677">Repeat</keyword>
<feature type="domain" description="C2H2-type" evidence="14">
    <location>
        <begin position="397"/>
        <end position="424"/>
    </location>
</feature>
<feature type="domain" description="C2H2-type" evidence="14">
    <location>
        <begin position="229"/>
        <end position="256"/>
    </location>
</feature>
<feature type="domain" description="RING-type" evidence="13">
    <location>
        <begin position="6"/>
        <end position="45"/>
    </location>
</feature>
<keyword evidence="10" id="KW-0539">Nucleus</keyword>
<feature type="domain" description="C2H2-type" evidence="14">
    <location>
        <begin position="257"/>
        <end position="284"/>
    </location>
</feature>
<feature type="domain" description="C2H2-type" evidence="14">
    <location>
        <begin position="341"/>
        <end position="368"/>
    </location>
</feature>
<feature type="region of interest" description="Disordered" evidence="12">
    <location>
        <begin position="447"/>
        <end position="468"/>
    </location>
</feature>
<evidence type="ECO:0000259" key="13">
    <source>
        <dbReference type="PROSITE" id="PS50089"/>
    </source>
</evidence>
<dbReference type="FunFam" id="3.30.160.60:FF:000086">
    <property type="entry name" value="transcription factor E4F1 isoform X1"/>
    <property type="match status" value="1"/>
</dbReference>
<keyword evidence="9" id="KW-0804">Transcription</keyword>
<dbReference type="FunFam" id="3.30.160.60:FF:001442">
    <property type="entry name" value="zinc finger protein 696"/>
    <property type="match status" value="1"/>
</dbReference>
<dbReference type="GO" id="GO:0008270">
    <property type="term" value="F:zinc ion binding"/>
    <property type="evidence" value="ECO:0007669"/>
    <property type="project" value="UniProtKB-KW"/>
</dbReference>
<reference evidence="16" key="1">
    <citation type="submission" date="2025-08" db="UniProtKB">
        <authorList>
            <consortium name="RefSeq"/>
        </authorList>
    </citation>
    <scope>IDENTIFICATION</scope>
</reference>
<feature type="compositionally biased region" description="Basic and acidic residues" evidence="12">
    <location>
        <begin position="178"/>
        <end position="193"/>
    </location>
</feature>
<dbReference type="Proteomes" id="UP000694920">
    <property type="component" value="Unplaced"/>
</dbReference>
<dbReference type="PROSITE" id="PS00028">
    <property type="entry name" value="ZINC_FINGER_C2H2_1"/>
    <property type="match status" value="7"/>
</dbReference>
<dbReference type="SMART" id="SM00355">
    <property type="entry name" value="ZnF_C2H2"/>
    <property type="match status" value="8"/>
</dbReference>
<feature type="domain" description="C2H2-type" evidence="14">
    <location>
        <begin position="285"/>
        <end position="312"/>
    </location>
</feature>
<evidence type="ECO:0000256" key="9">
    <source>
        <dbReference type="ARBA" id="ARBA00023163"/>
    </source>
</evidence>
<feature type="compositionally biased region" description="Basic and acidic residues" evidence="12">
    <location>
        <begin position="457"/>
        <end position="468"/>
    </location>
</feature>
<feature type="compositionally biased region" description="Low complexity" evidence="12">
    <location>
        <begin position="647"/>
        <end position="663"/>
    </location>
</feature>
<keyword evidence="8" id="KW-0238">DNA-binding</keyword>
<dbReference type="KEGG" id="ccin:107268171"/>
<dbReference type="PANTHER" id="PTHR24394">
    <property type="entry name" value="ZINC FINGER PROTEIN"/>
    <property type="match status" value="1"/>
</dbReference>
<evidence type="ECO:0000256" key="8">
    <source>
        <dbReference type="ARBA" id="ARBA00023125"/>
    </source>
</evidence>
<evidence type="ECO:0000256" key="5">
    <source>
        <dbReference type="ARBA" id="ARBA00022771"/>
    </source>
</evidence>
<evidence type="ECO:0000256" key="3">
    <source>
        <dbReference type="ARBA" id="ARBA00022723"/>
    </source>
</evidence>
<keyword evidence="15" id="KW-1185">Reference proteome</keyword>
<evidence type="ECO:0000256" key="2">
    <source>
        <dbReference type="ARBA" id="ARBA00006991"/>
    </source>
</evidence>